<dbReference type="CDD" id="cd00130">
    <property type="entry name" value="PAS"/>
    <property type="match status" value="3"/>
</dbReference>
<accession>A0ABW3JZ80</accession>
<dbReference type="Pfam" id="PF08447">
    <property type="entry name" value="PAS_3"/>
    <property type="match status" value="2"/>
</dbReference>
<evidence type="ECO:0000256" key="5">
    <source>
        <dbReference type="ARBA" id="ARBA00022777"/>
    </source>
</evidence>
<evidence type="ECO:0000259" key="8">
    <source>
        <dbReference type="PROSITE" id="PS50113"/>
    </source>
</evidence>
<dbReference type="InterPro" id="IPR013655">
    <property type="entry name" value="PAS_fold_3"/>
</dbReference>
<dbReference type="Proteomes" id="UP001597112">
    <property type="component" value="Unassembled WGS sequence"/>
</dbReference>
<evidence type="ECO:0000313" key="9">
    <source>
        <dbReference type="EMBL" id="MFD0999035.1"/>
    </source>
</evidence>
<feature type="domain" description="PAS" evidence="7">
    <location>
        <begin position="285"/>
        <end position="359"/>
    </location>
</feature>
<dbReference type="PROSITE" id="PS50109">
    <property type="entry name" value="HIS_KIN"/>
    <property type="match status" value="1"/>
</dbReference>
<dbReference type="RefSeq" id="WP_377576751.1">
    <property type="nucleotide sequence ID" value="NZ_JBHTKA010000001.1"/>
</dbReference>
<comment type="catalytic activity">
    <reaction evidence="1">
        <text>ATP + protein L-histidine = ADP + protein N-phospho-L-histidine.</text>
        <dbReference type="EC" id="2.7.13.3"/>
    </reaction>
</comment>
<dbReference type="InterPro" id="IPR036890">
    <property type="entry name" value="HATPase_C_sf"/>
</dbReference>
<protein>
    <recommendedName>
        <fullName evidence="2">histidine kinase</fullName>
        <ecNumber evidence="2">2.7.13.3</ecNumber>
    </recommendedName>
</protein>
<dbReference type="SUPFAM" id="SSF47384">
    <property type="entry name" value="Homodimeric domain of signal transducing histidine kinase"/>
    <property type="match status" value="1"/>
</dbReference>
<feature type="domain" description="Histidine kinase" evidence="6">
    <location>
        <begin position="560"/>
        <end position="769"/>
    </location>
</feature>
<dbReference type="SUPFAM" id="SSF55785">
    <property type="entry name" value="PYP-like sensor domain (PAS domain)"/>
    <property type="match status" value="4"/>
</dbReference>
<dbReference type="PROSITE" id="PS50112">
    <property type="entry name" value="PAS"/>
    <property type="match status" value="3"/>
</dbReference>
<dbReference type="Pfam" id="PF13426">
    <property type="entry name" value="PAS_9"/>
    <property type="match status" value="1"/>
</dbReference>
<sequence length="769" mass="88316">MENSPLSHKYIQEDKFLNALADAYRLQEAIINATDLAIISTNPEGIITSFNVAAEQLLGFKAEDMIGKQTPILFHDPDEVVLRAKELSEELNDTVIPGFDVFVAKARARKTTDRYEWTYISKSGNRFPVMLSISCLHDEKDRLIGYAGIATDITEQKNIEEKIRSSETHLQALLHSIDDIVFEVDRYGVFTNLWTKRHDLLLMKSKENYLGLPLKEVLPEPLATLYSENITRVFHTKISQYIEYYIDSGNRWSAAKISFINHERVIILVRDITAQKQTEFLLRESEKKFRLMAENMPGAIYLCRNDEIYSMVYLNEKVNQITGYIAEEFIGGEVNFTMLYHPEDADYIFKTVEEALAQRKNFQLEYRIFHRDGDIRWIKEVGAGIYDDDKLLLIEGVIIDVTTQKNAEIELQKVAEENYRLFNNAVNLSAILSFDGYFQKLNPAWSHLLGWTEEALRSKHFLDFIHPDDIAATKDAFEYILQGNNLSTFENRYRCSDGSYRWLLWGSGVDVKNTSIYASAIDITERKKSEEELLLSKQNLETLALHLQEQNRQLDEFAHIISHNLRSPVGNIKALINFVNHDSSVEDYRIIFEKIKNVANNLGETMNELMETLKVKNDTEIEKVEIRFKDILDKVIQSLEGELIQCAASVTYDFNEAPKIVYPKTYLESILQNLLSNAIKYRSPARQLQLHISSHVVNNKTELRVGDNGLGIDMERFGEKLFGLHKTFHDNKEARGVGLFLTKTQAEAMGGTVAAESEVDKGTTFIIRF</sequence>
<feature type="domain" description="PAC" evidence="8">
    <location>
        <begin position="362"/>
        <end position="413"/>
    </location>
</feature>
<dbReference type="SMART" id="SM00387">
    <property type="entry name" value="HATPase_c"/>
    <property type="match status" value="1"/>
</dbReference>
<dbReference type="PANTHER" id="PTHR43304">
    <property type="entry name" value="PHYTOCHROME-LIKE PROTEIN CPH1"/>
    <property type="match status" value="1"/>
</dbReference>
<reference evidence="10" key="1">
    <citation type="journal article" date="2019" name="Int. J. Syst. Evol. Microbiol.">
        <title>The Global Catalogue of Microorganisms (GCM) 10K type strain sequencing project: providing services to taxonomists for standard genome sequencing and annotation.</title>
        <authorList>
            <consortium name="The Broad Institute Genomics Platform"/>
            <consortium name="The Broad Institute Genome Sequencing Center for Infectious Disease"/>
            <person name="Wu L."/>
            <person name="Ma J."/>
        </authorList>
    </citation>
    <scope>NUCLEOTIDE SEQUENCE [LARGE SCALE GENOMIC DNA]</scope>
    <source>
        <strain evidence="10">CCUG 58938</strain>
    </source>
</reference>
<dbReference type="Gene3D" id="3.30.450.20">
    <property type="entry name" value="PAS domain"/>
    <property type="match status" value="4"/>
</dbReference>
<evidence type="ECO:0000259" key="7">
    <source>
        <dbReference type="PROSITE" id="PS50112"/>
    </source>
</evidence>
<evidence type="ECO:0000256" key="3">
    <source>
        <dbReference type="ARBA" id="ARBA00022553"/>
    </source>
</evidence>
<evidence type="ECO:0000259" key="6">
    <source>
        <dbReference type="PROSITE" id="PS50109"/>
    </source>
</evidence>
<keyword evidence="10" id="KW-1185">Reference proteome</keyword>
<dbReference type="EMBL" id="JBHTKA010000001">
    <property type="protein sequence ID" value="MFD0999035.1"/>
    <property type="molecule type" value="Genomic_DNA"/>
</dbReference>
<dbReference type="EC" id="2.7.13.3" evidence="2"/>
<dbReference type="Gene3D" id="1.10.287.130">
    <property type="match status" value="1"/>
</dbReference>
<dbReference type="InterPro" id="IPR000700">
    <property type="entry name" value="PAS-assoc_C"/>
</dbReference>
<dbReference type="PANTHER" id="PTHR43304:SF1">
    <property type="entry name" value="PAC DOMAIN-CONTAINING PROTEIN"/>
    <property type="match status" value="1"/>
</dbReference>
<dbReference type="SMART" id="SM00086">
    <property type="entry name" value="PAC"/>
    <property type="match status" value="3"/>
</dbReference>
<dbReference type="InterPro" id="IPR035965">
    <property type="entry name" value="PAS-like_dom_sf"/>
</dbReference>
<keyword evidence="5" id="KW-0418">Kinase</keyword>
<feature type="domain" description="PAS" evidence="7">
    <location>
        <begin position="414"/>
        <end position="484"/>
    </location>
</feature>
<organism evidence="9 10">
    <name type="scientific">Ohtaekwangia kribbensis</name>
    <dbReference type="NCBI Taxonomy" id="688913"/>
    <lineage>
        <taxon>Bacteria</taxon>
        <taxon>Pseudomonadati</taxon>
        <taxon>Bacteroidota</taxon>
        <taxon>Cytophagia</taxon>
        <taxon>Cytophagales</taxon>
        <taxon>Fulvivirgaceae</taxon>
        <taxon>Ohtaekwangia</taxon>
    </lineage>
</organism>
<evidence type="ECO:0000256" key="1">
    <source>
        <dbReference type="ARBA" id="ARBA00000085"/>
    </source>
</evidence>
<dbReference type="Pfam" id="PF02518">
    <property type="entry name" value="HATPase_c"/>
    <property type="match status" value="1"/>
</dbReference>
<dbReference type="InterPro" id="IPR005467">
    <property type="entry name" value="His_kinase_dom"/>
</dbReference>
<dbReference type="InterPro" id="IPR036097">
    <property type="entry name" value="HisK_dim/P_sf"/>
</dbReference>
<name>A0ABW3JZ80_9BACT</name>
<dbReference type="Gene3D" id="3.30.565.10">
    <property type="entry name" value="Histidine kinase-like ATPase, C-terminal domain"/>
    <property type="match status" value="1"/>
</dbReference>
<gene>
    <name evidence="9" type="ORF">ACFQ21_06940</name>
</gene>
<feature type="domain" description="PAS" evidence="7">
    <location>
        <begin position="23"/>
        <end position="94"/>
    </location>
</feature>
<dbReference type="PROSITE" id="PS50113">
    <property type="entry name" value="PAC"/>
    <property type="match status" value="2"/>
</dbReference>
<evidence type="ECO:0000313" key="10">
    <source>
        <dbReference type="Proteomes" id="UP001597112"/>
    </source>
</evidence>
<dbReference type="NCBIfam" id="TIGR00229">
    <property type="entry name" value="sensory_box"/>
    <property type="match status" value="4"/>
</dbReference>
<dbReference type="InterPro" id="IPR000014">
    <property type="entry name" value="PAS"/>
</dbReference>
<keyword evidence="4" id="KW-0808">Transferase</keyword>
<comment type="caution">
    <text evidence="9">The sequence shown here is derived from an EMBL/GenBank/DDBJ whole genome shotgun (WGS) entry which is preliminary data.</text>
</comment>
<evidence type="ECO:0000256" key="2">
    <source>
        <dbReference type="ARBA" id="ARBA00012438"/>
    </source>
</evidence>
<evidence type="ECO:0000256" key="4">
    <source>
        <dbReference type="ARBA" id="ARBA00022679"/>
    </source>
</evidence>
<dbReference type="InterPro" id="IPR004358">
    <property type="entry name" value="Sig_transdc_His_kin-like_C"/>
</dbReference>
<dbReference type="InterPro" id="IPR001610">
    <property type="entry name" value="PAC"/>
</dbReference>
<dbReference type="InterPro" id="IPR003594">
    <property type="entry name" value="HATPase_dom"/>
</dbReference>
<dbReference type="InterPro" id="IPR052162">
    <property type="entry name" value="Sensor_kinase/Photoreceptor"/>
</dbReference>
<proteinExistence type="predicted"/>
<dbReference type="PRINTS" id="PR00344">
    <property type="entry name" value="BCTRLSENSOR"/>
</dbReference>
<keyword evidence="3" id="KW-0597">Phosphoprotein</keyword>
<dbReference type="SUPFAM" id="SSF55874">
    <property type="entry name" value="ATPase domain of HSP90 chaperone/DNA topoisomerase II/histidine kinase"/>
    <property type="match status" value="1"/>
</dbReference>
<dbReference type="SMART" id="SM00091">
    <property type="entry name" value="PAS"/>
    <property type="match status" value="4"/>
</dbReference>
<feature type="domain" description="PAC" evidence="8">
    <location>
        <begin position="113"/>
        <end position="165"/>
    </location>
</feature>